<dbReference type="InterPro" id="IPR007627">
    <property type="entry name" value="RNA_pol_sigma70_r2"/>
</dbReference>
<dbReference type="Proteomes" id="UP001610063">
    <property type="component" value="Unassembled WGS sequence"/>
</dbReference>
<keyword evidence="5" id="KW-0804">Transcription</keyword>
<dbReference type="SUPFAM" id="SSF88946">
    <property type="entry name" value="Sigma2 domain of RNA polymerase sigma factors"/>
    <property type="match status" value="1"/>
</dbReference>
<evidence type="ECO:0000313" key="8">
    <source>
        <dbReference type="EMBL" id="MFH6981902.1"/>
    </source>
</evidence>
<dbReference type="PANTHER" id="PTHR43133">
    <property type="entry name" value="RNA POLYMERASE ECF-TYPE SIGMA FACTO"/>
    <property type="match status" value="1"/>
</dbReference>
<dbReference type="InterPro" id="IPR013324">
    <property type="entry name" value="RNA_pol_sigma_r3/r4-like"/>
</dbReference>
<evidence type="ECO:0000256" key="5">
    <source>
        <dbReference type="ARBA" id="ARBA00023163"/>
    </source>
</evidence>
<name>A0ABW7N2K9_9BACT</name>
<dbReference type="InterPro" id="IPR036388">
    <property type="entry name" value="WH-like_DNA-bd_sf"/>
</dbReference>
<dbReference type="InterPro" id="IPR039425">
    <property type="entry name" value="RNA_pol_sigma-70-like"/>
</dbReference>
<dbReference type="RefSeq" id="WP_395415745.1">
    <property type="nucleotide sequence ID" value="NZ_JBIPKE010000007.1"/>
</dbReference>
<reference evidence="8 9" key="1">
    <citation type="journal article" date="2013" name="Int. J. Syst. Evol. Microbiol.">
        <title>Marinoscillum luteum sp. nov., isolated from marine sediment.</title>
        <authorList>
            <person name="Cha I.T."/>
            <person name="Park S.J."/>
            <person name="Kim S.J."/>
            <person name="Kim J.G."/>
            <person name="Jung M.Y."/>
            <person name="Shin K.S."/>
            <person name="Kwon K.K."/>
            <person name="Yang S.H."/>
            <person name="Seo Y.S."/>
            <person name="Rhee S.K."/>
        </authorList>
    </citation>
    <scope>NUCLEOTIDE SEQUENCE [LARGE SCALE GENOMIC DNA]</scope>
    <source>
        <strain evidence="8 9">KCTC 23939</strain>
    </source>
</reference>
<gene>
    <name evidence="8" type="ORF">ACHKAR_00555</name>
</gene>
<evidence type="ECO:0000313" key="9">
    <source>
        <dbReference type="Proteomes" id="UP001610063"/>
    </source>
</evidence>
<dbReference type="InterPro" id="IPR013325">
    <property type="entry name" value="RNA_pol_sigma_r2"/>
</dbReference>
<evidence type="ECO:0000259" key="6">
    <source>
        <dbReference type="Pfam" id="PF04542"/>
    </source>
</evidence>
<proteinExistence type="inferred from homology"/>
<dbReference type="NCBIfam" id="TIGR02937">
    <property type="entry name" value="sigma70-ECF"/>
    <property type="match status" value="1"/>
</dbReference>
<feature type="domain" description="RNA polymerase sigma factor 70 region 4 type 2" evidence="7">
    <location>
        <begin position="120"/>
        <end position="160"/>
    </location>
</feature>
<keyword evidence="4" id="KW-0238">DNA-binding</keyword>
<dbReference type="InterPro" id="IPR014284">
    <property type="entry name" value="RNA_pol_sigma-70_dom"/>
</dbReference>
<feature type="domain" description="RNA polymerase sigma-70 region 2" evidence="6">
    <location>
        <begin position="12"/>
        <end position="75"/>
    </location>
</feature>
<comment type="caution">
    <text evidence="8">The sequence shown here is derived from an EMBL/GenBank/DDBJ whole genome shotgun (WGS) entry which is preliminary data.</text>
</comment>
<dbReference type="Pfam" id="PF08281">
    <property type="entry name" value="Sigma70_r4_2"/>
    <property type="match status" value="1"/>
</dbReference>
<evidence type="ECO:0000256" key="1">
    <source>
        <dbReference type="ARBA" id="ARBA00010641"/>
    </source>
</evidence>
<dbReference type="Pfam" id="PF04542">
    <property type="entry name" value="Sigma70_r2"/>
    <property type="match status" value="1"/>
</dbReference>
<keyword evidence="9" id="KW-1185">Reference proteome</keyword>
<organism evidence="8 9">
    <name type="scientific">Marinoscillum luteum</name>
    <dbReference type="NCBI Taxonomy" id="861051"/>
    <lineage>
        <taxon>Bacteria</taxon>
        <taxon>Pseudomonadati</taxon>
        <taxon>Bacteroidota</taxon>
        <taxon>Cytophagia</taxon>
        <taxon>Cytophagales</taxon>
        <taxon>Reichenbachiellaceae</taxon>
        <taxon>Marinoscillum</taxon>
    </lineage>
</organism>
<evidence type="ECO:0000256" key="3">
    <source>
        <dbReference type="ARBA" id="ARBA00023082"/>
    </source>
</evidence>
<accession>A0ABW7N2K9</accession>
<protein>
    <submittedName>
        <fullName evidence="8">RNA polymerase sigma factor</fullName>
    </submittedName>
</protein>
<dbReference type="CDD" id="cd06171">
    <property type="entry name" value="Sigma70_r4"/>
    <property type="match status" value="1"/>
</dbReference>
<evidence type="ECO:0000259" key="7">
    <source>
        <dbReference type="Pfam" id="PF08281"/>
    </source>
</evidence>
<sequence>MSQKNEHIERTVNTYRGKLLNFIRKFVSGSDDAEDVLQDVFYQLVVGYDRIESLDQISGWLFRVARNKATDNHRKMRPMAFSQMNLAQDSDETPLMLEDILPDTSNLPDRELLGEMIWAKIEELLAQMPSKQREVFIWHEFEQKSFKEMAEETGETINTMISRKRYAILALREGLADLYNDLIND</sequence>
<dbReference type="PANTHER" id="PTHR43133:SF8">
    <property type="entry name" value="RNA POLYMERASE SIGMA FACTOR HI_1459-RELATED"/>
    <property type="match status" value="1"/>
</dbReference>
<dbReference type="InterPro" id="IPR013249">
    <property type="entry name" value="RNA_pol_sigma70_r4_t2"/>
</dbReference>
<evidence type="ECO:0000256" key="2">
    <source>
        <dbReference type="ARBA" id="ARBA00023015"/>
    </source>
</evidence>
<comment type="similarity">
    <text evidence="1">Belongs to the sigma-70 factor family. ECF subfamily.</text>
</comment>
<evidence type="ECO:0000256" key="4">
    <source>
        <dbReference type="ARBA" id="ARBA00023125"/>
    </source>
</evidence>
<keyword evidence="3" id="KW-0731">Sigma factor</keyword>
<dbReference type="EMBL" id="JBIPKE010000007">
    <property type="protein sequence ID" value="MFH6981902.1"/>
    <property type="molecule type" value="Genomic_DNA"/>
</dbReference>
<dbReference type="SUPFAM" id="SSF88659">
    <property type="entry name" value="Sigma3 and sigma4 domains of RNA polymerase sigma factors"/>
    <property type="match status" value="1"/>
</dbReference>
<dbReference type="Gene3D" id="1.10.10.10">
    <property type="entry name" value="Winged helix-like DNA-binding domain superfamily/Winged helix DNA-binding domain"/>
    <property type="match status" value="1"/>
</dbReference>
<keyword evidence="2" id="KW-0805">Transcription regulation</keyword>
<dbReference type="Gene3D" id="1.10.1740.10">
    <property type="match status" value="1"/>
</dbReference>